<sequence length="77" mass="9588">MGRFQLLKVDRQLSKEEQINEYLKQDNAYWLNNDKWDSIEDIFYGKRIRSKRYYDFSNLKSNRYKNEVKFYFFGPTP</sequence>
<evidence type="ECO:0000313" key="2">
    <source>
        <dbReference type="Proteomes" id="UP000295472"/>
    </source>
</evidence>
<name>A0A4R8GEG8_9FIRM</name>
<dbReference type="RefSeq" id="WP_133506115.1">
    <property type="nucleotide sequence ID" value="NZ_SNXF01000046.1"/>
</dbReference>
<proteinExistence type="predicted"/>
<evidence type="ECO:0000313" key="1">
    <source>
        <dbReference type="EMBL" id="TDX35934.1"/>
    </source>
</evidence>
<dbReference type="AlphaFoldDB" id="A0A4R8GEG8"/>
<gene>
    <name evidence="1" type="ORF">C7954_1542</name>
</gene>
<dbReference type="EMBL" id="SOEF01000054">
    <property type="protein sequence ID" value="TDX35934.1"/>
    <property type="molecule type" value="Genomic_DNA"/>
</dbReference>
<protein>
    <submittedName>
        <fullName evidence="1">Uncharacterized protein</fullName>
    </submittedName>
</protein>
<dbReference type="Proteomes" id="UP000295472">
    <property type="component" value="Unassembled WGS sequence"/>
</dbReference>
<reference evidence="1 2" key="1">
    <citation type="submission" date="2019-03" db="EMBL/GenBank/DDBJ databases">
        <title>Subsurface microbial communities from deep shales in Ohio and West Virginia, USA.</title>
        <authorList>
            <person name="Wrighton K."/>
        </authorList>
    </citation>
    <scope>NUCLEOTIDE SEQUENCE [LARGE SCALE GENOMIC DNA]</scope>
    <source>
        <strain evidence="1 2">DSMZ 11287</strain>
    </source>
</reference>
<dbReference type="GeneID" id="57013970"/>
<accession>A0A4R8GEG8</accession>
<organism evidence="1 2">
    <name type="scientific">Halanaerobium congolense</name>
    <dbReference type="NCBI Taxonomy" id="54121"/>
    <lineage>
        <taxon>Bacteria</taxon>
        <taxon>Bacillati</taxon>
        <taxon>Bacillota</taxon>
        <taxon>Clostridia</taxon>
        <taxon>Halanaerobiales</taxon>
        <taxon>Halanaerobiaceae</taxon>
        <taxon>Halanaerobium</taxon>
    </lineage>
</organism>
<comment type="caution">
    <text evidence="1">The sequence shown here is derived from an EMBL/GenBank/DDBJ whole genome shotgun (WGS) entry which is preliminary data.</text>
</comment>